<evidence type="ECO:0000259" key="1">
    <source>
        <dbReference type="SMART" id="SM00829"/>
    </source>
</evidence>
<gene>
    <name evidence="2" type="ORF">GCM10022232_57620</name>
</gene>
<accession>A0ABP7SB94</accession>
<dbReference type="Proteomes" id="UP001500456">
    <property type="component" value="Unassembled WGS sequence"/>
</dbReference>
<dbReference type="InterPro" id="IPR051397">
    <property type="entry name" value="Zn-ADH-like_protein"/>
</dbReference>
<dbReference type="InterPro" id="IPR013149">
    <property type="entry name" value="ADH-like_C"/>
</dbReference>
<dbReference type="SUPFAM" id="SSF50129">
    <property type="entry name" value="GroES-like"/>
    <property type="match status" value="1"/>
</dbReference>
<dbReference type="Gene3D" id="3.90.180.10">
    <property type="entry name" value="Medium-chain alcohol dehydrogenases, catalytic domain"/>
    <property type="match status" value="1"/>
</dbReference>
<dbReference type="SMART" id="SM00829">
    <property type="entry name" value="PKS_ER"/>
    <property type="match status" value="1"/>
</dbReference>
<proteinExistence type="predicted"/>
<dbReference type="PANTHER" id="PTHR43677:SF11">
    <property type="entry name" value="ZINC-CONTAINING ALCOHOL DEHYDROGENASE"/>
    <property type="match status" value="1"/>
</dbReference>
<dbReference type="Gene3D" id="3.40.50.720">
    <property type="entry name" value="NAD(P)-binding Rossmann-like Domain"/>
    <property type="match status" value="1"/>
</dbReference>
<dbReference type="Pfam" id="PF08240">
    <property type="entry name" value="ADH_N"/>
    <property type="match status" value="1"/>
</dbReference>
<dbReference type="InterPro" id="IPR020843">
    <property type="entry name" value="ER"/>
</dbReference>
<name>A0ABP7SB94_9ACTN</name>
<feature type="domain" description="Enoyl reductase (ER)" evidence="1">
    <location>
        <begin position="30"/>
        <end position="340"/>
    </location>
</feature>
<dbReference type="SUPFAM" id="SSF51735">
    <property type="entry name" value="NAD(P)-binding Rossmann-fold domains"/>
    <property type="match status" value="1"/>
</dbReference>
<comment type="caution">
    <text evidence="2">The sequence shown here is derived from an EMBL/GenBank/DDBJ whole genome shotgun (WGS) entry which is preliminary data.</text>
</comment>
<dbReference type="InterPro" id="IPR036291">
    <property type="entry name" value="NAD(P)-bd_dom_sf"/>
</dbReference>
<dbReference type="RefSeq" id="WP_345567190.1">
    <property type="nucleotide sequence ID" value="NZ_BAAAZX010000018.1"/>
</dbReference>
<dbReference type="Pfam" id="PF00107">
    <property type="entry name" value="ADH_zinc_N"/>
    <property type="match status" value="1"/>
</dbReference>
<organism evidence="2 3">
    <name type="scientific">Streptomyces plumbiresistens</name>
    <dbReference type="NCBI Taxonomy" id="511811"/>
    <lineage>
        <taxon>Bacteria</taxon>
        <taxon>Bacillati</taxon>
        <taxon>Actinomycetota</taxon>
        <taxon>Actinomycetes</taxon>
        <taxon>Kitasatosporales</taxon>
        <taxon>Streptomycetaceae</taxon>
        <taxon>Streptomyces</taxon>
    </lineage>
</organism>
<protein>
    <submittedName>
        <fullName evidence="2">Zinc-binding dehydrogenase</fullName>
    </submittedName>
</protein>
<dbReference type="PANTHER" id="PTHR43677">
    <property type="entry name" value="SHORT-CHAIN DEHYDROGENASE/REDUCTASE"/>
    <property type="match status" value="1"/>
</dbReference>
<keyword evidence="3" id="KW-1185">Reference proteome</keyword>
<dbReference type="EMBL" id="BAAAZX010000018">
    <property type="protein sequence ID" value="GAA4009339.1"/>
    <property type="molecule type" value="Genomic_DNA"/>
</dbReference>
<evidence type="ECO:0000313" key="2">
    <source>
        <dbReference type="EMBL" id="GAA4009339.1"/>
    </source>
</evidence>
<reference evidence="3" key="1">
    <citation type="journal article" date="2019" name="Int. J. Syst. Evol. Microbiol.">
        <title>The Global Catalogue of Microorganisms (GCM) 10K type strain sequencing project: providing services to taxonomists for standard genome sequencing and annotation.</title>
        <authorList>
            <consortium name="The Broad Institute Genomics Platform"/>
            <consortium name="The Broad Institute Genome Sequencing Center for Infectious Disease"/>
            <person name="Wu L."/>
            <person name="Ma J."/>
        </authorList>
    </citation>
    <scope>NUCLEOTIDE SEQUENCE [LARGE SCALE GENOMIC DNA]</scope>
    <source>
        <strain evidence="3">JCM 16924</strain>
    </source>
</reference>
<dbReference type="InterPro" id="IPR011032">
    <property type="entry name" value="GroES-like_sf"/>
</dbReference>
<sequence>MPDFEVVPTDPMDSGDAPTRVRAAIVDHPGAAPRIGVIDAARRRKETTLVRVLGAALNPLDISIAAGLVPVVRHEEPYVPGIECTGVVVQSDQFLPGDPVYGECHPSPTSAGCFASHVVLSDTDLLSLPAGVDPVQAVAVGNSGVAAFLPLVELGGLRKGDGVLILGATGAVGKLAVQISREHGAGRIVAVGRDATALEQTRALGAHATVELQTGEGVESLADRLRAAAPSIDLVLDGLFGTPLEAALRVCGPRARVVNIGNSVGPEISLSAGLLRGRQVSLTGFAGFYTPLTQKRLALEWLWGALMADRLHLDVVRRPLDDLPAAWADQQGSPHTKTVIVPDAQILAGFSRRR</sequence>
<dbReference type="InterPro" id="IPR013154">
    <property type="entry name" value="ADH-like_N"/>
</dbReference>
<evidence type="ECO:0000313" key="3">
    <source>
        <dbReference type="Proteomes" id="UP001500456"/>
    </source>
</evidence>